<dbReference type="OrthoDB" id="8770541at2"/>
<dbReference type="EMBL" id="CABPST010000012">
    <property type="protein sequence ID" value="VVE89880.1"/>
    <property type="molecule type" value="Genomic_DNA"/>
</dbReference>
<organism evidence="1 2">
    <name type="scientific">Pandoraea bronchicola</name>
    <dbReference type="NCBI Taxonomy" id="2508287"/>
    <lineage>
        <taxon>Bacteria</taxon>
        <taxon>Pseudomonadati</taxon>
        <taxon>Pseudomonadota</taxon>
        <taxon>Betaproteobacteria</taxon>
        <taxon>Burkholderiales</taxon>
        <taxon>Burkholderiaceae</taxon>
        <taxon>Pandoraea</taxon>
    </lineage>
</organism>
<dbReference type="RefSeq" id="WP_150561087.1">
    <property type="nucleotide sequence ID" value="NZ_CABPST010000012.1"/>
</dbReference>
<proteinExistence type="predicted"/>
<sequence length="223" mass="24651">MDRTLELRDCIDLTLDSLAECHAELKKSKPGVSFTTDVLIPIRQHDDEKVVVPLEIAIQFLSDADKPNGAAAMAKSPVTPILVSAALCFRSLKAEIRGDIELAWRYLADARYWSGVAHAGRGIDVAHDKTVMLASSEARKENAKSGAQAREKKYEALREYAFELARKPPPGGWRSRSHAVTVITPHVLSRSESDGPKMRGDGVRTIDEWLKAMPDASTWFAKK</sequence>
<evidence type="ECO:0000313" key="1">
    <source>
        <dbReference type="EMBL" id="VVE89880.1"/>
    </source>
</evidence>
<dbReference type="AlphaFoldDB" id="A0A5E5BZW0"/>
<keyword evidence="2" id="KW-1185">Reference proteome</keyword>
<name>A0A5E5BZW0_9BURK</name>
<dbReference type="Proteomes" id="UP000382040">
    <property type="component" value="Unassembled WGS sequence"/>
</dbReference>
<accession>A0A5E5BZW0</accession>
<evidence type="ECO:0000313" key="2">
    <source>
        <dbReference type="Proteomes" id="UP000382040"/>
    </source>
</evidence>
<protein>
    <submittedName>
        <fullName evidence="1">Uncharacterized protein</fullName>
    </submittedName>
</protein>
<reference evidence="1 2" key="1">
    <citation type="submission" date="2019-08" db="EMBL/GenBank/DDBJ databases">
        <authorList>
            <person name="Peeters C."/>
        </authorList>
    </citation>
    <scope>NUCLEOTIDE SEQUENCE [LARGE SCALE GENOMIC DNA]</scope>
    <source>
        <strain evidence="1 2">LMG 20603</strain>
    </source>
</reference>
<gene>
    <name evidence="1" type="ORF">PBR20603_03853</name>
</gene>